<gene>
    <name evidence="9" type="ORF">SD70_28065</name>
</gene>
<feature type="transmembrane region" description="Helical" evidence="7">
    <location>
        <begin position="76"/>
        <end position="95"/>
    </location>
</feature>
<dbReference type="SUPFAM" id="SSF161098">
    <property type="entry name" value="MetI-like"/>
    <property type="match status" value="1"/>
</dbReference>
<dbReference type="RefSeq" id="WP_041051733.1">
    <property type="nucleotide sequence ID" value="NZ_JXAK01000072.1"/>
</dbReference>
<dbReference type="Pfam" id="PF00528">
    <property type="entry name" value="BPD_transp_1"/>
    <property type="match status" value="1"/>
</dbReference>
<dbReference type="PROSITE" id="PS50928">
    <property type="entry name" value="ABC_TM1"/>
    <property type="match status" value="1"/>
</dbReference>
<comment type="caution">
    <text evidence="9">The sequence shown here is derived from an EMBL/GenBank/DDBJ whole genome shotgun (WGS) entry which is preliminary data.</text>
</comment>
<evidence type="ECO:0000313" key="10">
    <source>
        <dbReference type="Proteomes" id="UP000031967"/>
    </source>
</evidence>
<evidence type="ECO:0000259" key="8">
    <source>
        <dbReference type="PROSITE" id="PS50928"/>
    </source>
</evidence>
<feature type="transmembrane region" description="Helical" evidence="7">
    <location>
        <begin position="184"/>
        <end position="209"/>
    </location>
</feature>
<evidence type="ECO:0000256" key="3">
    <source>
        <dbReference type="ARBA" id="ARBA00022475"/>
    </source>
</evidence>
<feature type="transmembrane region" description="Helical" evidence="7">
    <location>
        <begin position="242"/>
        <end position="264"/>
    </location>
</feature>
<dbReference type="InterPro" id="IPR000515">
    <property type="entry name" value="MetI-like"/>
</dbReference>
<keyword evidence="2 7" id="KW-0813">Transport</keyword>
<keyword evidence="3" id="KW-1003">Cell membrane</keyword>
<keyword evidence="4 7" id="KW-0812">Transmembrane</keyword>
<reference evidence="9 10" key="1">
    <citation type="submission" date="2014-12" db="EMBL/GenBank/DDBJ databases">
        <title>Draft genome sequence of Paenibacillus kamchatkensis strain B-2647.</title>
        <authorList>
            <person name="Karlyshev A.V."/>
            <person name="Kudryashova E.B."/>
        </authorList>
    </citation>
    <scope>NUCLEOTIDE SEQUENCE [LARGE SCALE GENOMIC DNA]</scope>
    <source>
        <strain evidence="9 10">VKM B-2647</strain>
    </source>
</reference>
<sequence length="279" mass="31083">MAKNAKSVVYHLFVSVLGLFMLYPVLWTLASSLKPENEIFVNSASLIPSSLEWMNYVEGWAGFGTVGFNVFFRNSAIVTLLTVAGTLFSSTLVSYGFARLKFRFKSILFACLLATIMLPGQVTLIPQYILFHKIGWVNTYLPLVVPAFIGGVPFFIFLMIQFIRGIPKELDQAAVIDGCGTFGTFWHIVLPLTMPALATVSIFSFYWTWTDFMGPLIYLNKPELYTASLGLRMFADPSSVTAWGPMFAMSMLSLLPVFIIFLFCQKYLVQGIATTGLKG</sequence>
<keyword evidence="6 7" id="KW-0472">Membrane</keyword>
<feature type="transmembrane region" description="Helical" evidence="7">
    <location>
        <begin position="143"/>
        <end position="163"/>
    </location>
</feature>
<dbReference type="PANTHER" id="PTHR43744">
    <property type="entry name" value="ABC TRANSPORTER PERMEASE PROTEIN MG189-RELATED-RELATED"/>
    <property type="match status" value="1"/>
</dbReference>
<comment type="subcellular location">
    <subcellularLocation>
        <location evidence="1 7">Cell membrane</location>
        <topology evidence="1 7">Multi-pass membrane protein</topology>
    </subcellularLocation>
</comment>
<dbReference type="Gene3D" id="1.10.3720.10">
    <property type="entry name" value="MetI-like"/>
    <property type="match status" value="1"/>
</dbReference>
<feature type="transmembrane region" description="Helical" evidence="7">
    <location>
        <begin position="7"/>
        <end position="26"/>
    </location>
</feature>
<evidence type="ECO:0000313" key="9">
    <source>
        <dbReference type="EMBL" id="KIL38185.1"/>
    </source>
</evidence>
<accession>A0ABR5AC64</accession>
<protein>
    <submittedName>
        <fullName evidence="9">ABC transporter permease</fullName>
    </submittedName>
</protein>
<keyword evidence="5 7" id="KW-1133">Transmembrane helix</keyword>
<dbReference type="PANTHER" id="PTHR43744:SF6">
    <property type="entry name" value="ABC TRANSPORTER PERMEASE PROTEIN YESQ-RELATED"/>
    <property type="match status" value="1"/>
</dbReference>
<evidence type="ECO:0000256" key="1">
    <source>
        <dbReference type="ARBA" id="ARBA00004651"/>
    </source>
</evidence>
<feature type="domain" description="ABC transmembrane type-1" evidence="8">
    <location>
        <begin position="72"/>
        <end position="264"/>
    </location>
</feature>
<organism evidence="9 10">
    <name type="scientific">Gordoniibacillus kamchatkensis</name>
    <dbReference type="NCBI Taxonomy" id="1590651"/>
    <lineage>
        <taxon>Bacteria</taxon>
        <taxon>Bacillati</taxon>
        <taxon>Bacillota</taxon>
        <taxon>Bacilli</taxon>
        <taxon>Bacillales</taxon>
        <taxon>Paenibacillaceae</taxon>
        <taxon>Gordoniibacillus</taxon>
    </lineage>
</organism>
<dbReference type="EMBL" id="JXAK01000072">
    <property type="protein sequence ID" value="KIL38185.1"/>
    <property type="molecule type" value="Genomic_DNA"/>
</dbReference>
<dbReference type="InterPro" id="IPR035906">
    <property type="entry name" value="MetI-like_sf"/>
</dbReference>
<evidence type="ECO:0000256" key="2">
    <source>
        <dbReference type="ARBA" id="ARBA00022448"/>
    </source>
</evidence>
<feature type="transmembrane region" description="Helical" evidence="7">
    <location>
        <begin position="107"/>
        <end position="131"/>
    </location>
</feature>
<evidence type="ECO:0000256" key="5">
    <source>
        <dbReference type="ARBA" id="ARBA00022989"/>
    </source>
</evidence>
<evidence type="ECO:0000256" key="7">
    <source>
        <dbReference type="RuleBase" id="RU363032"/>
    </source>
</evidence>
<proteinExistence type="inferred from homology"/>
<comment type="similarity">
    <text evidence="7">Belongs to the binding-protein-dependent transport system permease family.</text>
</comment>
<dbReference type="CDD" id="cd06261">
    <property type="entry name" value="TM_PBP2"/>
    <property type="match status" value="1"/>
</dbReference>
<evidence type="ECO:0000256" key="6">
    <source>
        <dbReference type="ARBA" id="ARBA00023136"/>
    </source>
</evidence>
<keyword evidence="10" id="KW-1185">Reference proteome</keyword>
<name>A0ABR5AC64_9BACL</name>
<evidence type="ECO:0000256" key="4">
    <source>
        <dbReference type="ARBA" id="ARBA00022692"/>
    </source>
</evidence>
<dbReference type="Proteomes" id="UP000031967">
    <property type="component" value="Unassembled WGS sequence"/>
</dbReference>